<dbReference type="EMBL" id="AAKFYE010000004">
    <property type="protein sequence ID" value="ECR3728488.1"/>
    <property type="molecule type" value="Genomic_DNA"/>
</dbReference>
<proteinExistence type="predicted"/>
<organism evidence="1">
    <name type="scientific">Salmonella enterica</name>
    <name type="common">Salmonella choleraesuis</name>
    <dbReference type="NCBI Taxonomy" id="28901"/>
    <lineage>
        <taxon>Bacteria</taxon>
        <taxon>Pseudomonadati</taxon>
        <taxon>Pseudomonadota</taxon>
        <taxon>Gammaproteobacteria</taxon>
        <taxon>Enterobacterales</taxon>
        <taxon>Enterobacteriaceae</taxon>
        <taxon>Salmonella</taxon>
    </lineage>
</organism>
<sequence length="166" mass="19268">MKKQKTSDAVIRVIASREKLEEEIGSAFSINMSDDVKTRLRELCVLYGHQDMLDRISGTGRRFSEVLATLIDAHYIVYVFNPRTDPAKELIRVFKHVHRLKMRGKDNETIRETMIDRGFDRPGAIADVLTDQKMDPKAWTEKDVEKMLNPARILRLLVKIENKQNE</sequence>
<name>A0A623NCV7_SALER</name>
<evidence type="ECO:0000313" key="1">
    <source>
        <dbReference type="EMBL" id="ECR3728488.1"/>
    </source>
</evidence>
<dbReference type="AlphaFoldDB" id="A0A623NCV7"/>
<gene>
    <name evidence="1" type="ORF">F1A13_11840</name>
</gene>
<accession>A0A623NCV7</accession>
<protein>
    <submittedName>
        <fullName evidence="1">Uncharacterized protein</fullName>
    </submittedName>
</protein>
<comment type="caution">
    <text evidence="1">The sequence shown here is derived from an EMBL/GenBank/DDBJ whole genome shotgun (WGS) entry which is preliminary data.</text>
</comment>
<reference evidence="1" key="1">
    <citation type="submission" date="2019-09" db="EMBL/GenBank/DDBJ databases">
        <authorList>
            <consortium name="PulseNet: The National Subtyping Network for Foodborne Disease Surveillance"/>
            <person name="Tarr C.L."/>
            <person name="Trees E."/>
            <person name="Katz L.S."/>
            <person name="Carleton-Romer H.A."/>
            <person name="Stroika S."/>
            <person name="Kucerova Z."/>
            <person name="Roache K.F."/>
            <person name="Sabol A.L."/>
            <person name="Besser J."/>
            <person name="Gerner-Smidt P."/>
        </authorList>
    </citation>
    <scope>NUCLEOTIDE SEQUENCE</scope>
    <source>
        <strain evidence="1">PNUSAS095702</strain>
    </source>
</reference>